<dbReference type="PIRSF" id="PIRSF000148">
    <property type="entry name" value="ASA_dh"/>
    <property type="match status" value="1"/>
</dbReference>
<name>A0A239K059_9PSED</name>
<dbReference type="NCBIfam" id="NF004224">
    <property type="entry name" value="PRK05671.1"/>
    <property type="match status" value="1"/>
</dbReference>
<dbReference type="Pfam" id="PF01118">
    <property type="entry name" value="Semialdhyde_dh"/>
    <property type="match status" value="1"/>
</dbReference>
<evidence type="ECO:0000259" key="2">
    <source>
        <dbReference type="SMART" id="SM00859"/>
    </source>
</evidence>
<evidence type="ECO:0000313" key="4">
    <source>
        <dbReference type="Proteomes" id="UP000242915"/>
    </source>
</evidence>
<dbReference type="Gene3D" id="3.30.360.10">
    <property type="entry name" value="Dihydrodipicolinate Reductase, domain 2"/>
    <property type="match status" value="1"/>
</dbReference>
<accession>A0A239K059</accession>
<dbReference type="PANTHER" id="PTHR46278:SF2">
    <property type="entry name" value="ASPARTATE-SEMIALDEHYDE DEHYDROGENASE"/>
    <property type="match status" value="1"/>
</dbReference>
<dbReference type="InterPro" id="IPR012280">
    <property type="entry name" value="Semialdhyde_DH_dimer_dom"/>
</dbReference>
<evidence type="ECO:0000313" key="3">
    <source>
        <dbReference type="EMBL" id="SNT11108.1"/>
    </source>
</evidence>
<dbReference type="InterPro" id="IPR036291">
    <property type="entry name" value="NAD(P)-bd_dom_sf"/>
</dbReference>
<dbReference type="GO" id="GO:0008652">
    <property type="term" value="P:amino acid biosynthetic process"/>
    <property type="evidence" value="ECO:0007669"/>
    <property type="project" value="InterPro"/>
</dbReference>
<dbReference type="NCBIfam" id="NF011456">
    <property type="entry name" value="PRK14874.1"/>
    <property type="match status" value="1"/>
</dbReference>
<reference evidence="4" key="1">
    <citation type="submission" date="2017-06" db="EMBL/GenBank/DDBJ databases">
        <authorList>
            <person name="Varghese N."/>
            <person name="Submissions S."/>
        </authorList>
    </citation>
    <scope>NUCLEOTIDE SEQUENCE [LARGE SCALE GENOMIC DNA]</scope>
    <source>
        <strain evidence="4">CIP 108523</strain>
    </source>
</reference>
<dbReference type="EMBL" id="FZOG01000010">
    <property type="protein sequence ID" value="SNT11108.1"/>
    <property type="molecule type" value="Genomic_DNA"/>
</dbReference>
<protein>
    <submittedName>
        <fullName evidence="3">Aspartate-semialdehyde dehydrogenase</fullName>
    </submittedName>
</protein>
<dbReference type="NCBIfam" id="NF005957">
    <property type="entry name" value="PRK08040.1"/>
    <property type="match status" value="1"/>
</dbReference>
<dbReference type="CDD" id="cd18129">
    <property type="entry name" value="ASADH_C_USG1_like"/>
    <property type="match status" value="1"/>
</dbReference>
<gene>
    <name evidence="3" type="ORF">SAMN05216255_0110</name>
</gene>
<feature type="domain" description="Semialdehyde dehydrogenase NAD-binding" evidence="2">
    <location>
        <begin position="6"/>
        <end position="120"/>
    </location>
</feature>
<dbReference type="Proteomes" id="UP000242915">
    <property type="component" value="Unassembled WGS sequence"/>
</dbReference>
<dbReference type="PANTHER" id="PTHR46278">
    <property type="entry name" value="DEHYDROGENASE, PUTATIVE-RELATED"/>
    <property type="match status" value="1"/>
</dbReference>
<dbReference type="InterPro" id="IPR000534">
    <property type="entry name" value="Semialdehyde_DH_NAD-bd"/>
</dbReference>
<evidence type="ECO:0000256" key="1">
    <source>
        <dbReference type="ARBA" id="ARBA00010584"/>
    </source>
</evidence>
<dbReference type="AlphaFoldDB" id="A0A239K059"/>
<dbReference type="SUPFAM" id="SSF55347">
    <property type="entry name" value="Glyceraldehyde-3-phosphate dehydrogenase-like, C-terminal domain"/>
    <property type="match status" value="1"/>
</dbReference>
<dbReference type="Gene3D" id="3.40.50.720">
    <property type="entry name" value="NAD(P)-binding Rossmann-like Domain"/>
    <property type="match status" value="1"/>
</dbReference>
<organism evidence="3 4">
    <name type="scientific">Pseudomonas segetis</name>
    <dbReference type="NCBI Taxonomy" id="298908"/>
    <lineage>
        <taxon>Bacteria</taxon>
        <taxon>Pseudomonadati</taxon>
        <taxon>Pseudomonadota</taxon>
        <taxon>Gammaproteobacteria</taxon>
        <taxon>Pseudomonadales</taxon>
        <taxon>Pseudomonadaceae</taxon>
        <taxon>Pseudomonas</taxon>
    </lineage>
</organism>
<comment type="similarity">
    <text evidence="1">Belongs to the aspartate-semialdehyde dehydrogenase family.</text>
</comment>
<dbReference type="Pfam" id="PF02774">
    <property type="entry name" value="Semialdhyde_dhC"/>
    <property type="match status" value="1"/>
</dbReference>
<dbReference type="GO" id="GO:0051287">
    <property type="term" value="F:NAD binding"/>
    <property type="evidence" value="ECO:0007669"/>
    <property type="project" value="InterPro"/>
</dbReference>
<keyword evidence="4" id="KW-1185">Reference proteome</keyword>
<dbReference type="CDD" id="cd17894">
    <property type="entry name" value="ASADH_USG1_N"/>
    <property type="match status" value="1"/>
</dbReference>
<dbReference type="RefSeq" id="WP_010483008.1">
    <property type="nucleotide sequence ID" value="NZ_FZOG01000010.1"/>
</dbReference>
<proteinExistence type="inferred from homology"/>
<dbReference type="SMART" id="SM00859">
    <property type="entry name" value="Semialdhyde_dh"/>
    <property type="match status" value="1"/>
</dbReference>
<dbReference type="SUPFAM" id="SSF51735">
    <property type="entry name" value="NAD(P)-binding Rossmann-fold domains"/>
    <property type="match status" value="1"/>
</dbReference>
<sequence>MTHSLDVAVVGATGSVGEALVQVLEERKLPVGTLHALAGADSVGQTASYKGRNLRVRDVQAFDFSTVQLVFFAAGQSVTAQFIDKARAAGCMVIDLSGGLPPEQAPRVVPEVNPQALEHLGAPYVVTSPSSVSVALGCVLAALRQVVNVERINLTACLAVSSRGREGVSELARQTAELLNGRAFEPQVFGRQMAFNMLAQVDQPDLQGHGLLEKRVAGELKELLVEPKLRMSINCIQAPVFFGDSLSLSLQTTKAVDLAKVCDALQRAPALECVEFEDYPTVVGDAVGQDVIYVGRVRAGLDDPAELNLWIASDNVRKGAAINAVQLAELLIKHYL</sequence>
<dbReference type="GO" id="GO:0046983">
    <property type="term" value="F:protein dimerization activity"/>
    <property type="evidence" value="ECO:0007669"/>
    <property type="project" value="InterPro"/>
</dbReference>
<dbReference type="GO" id="GO:0016620">
    <property type="term" value="F:oxidoreductase activity, acting on the aldehyde or oxo group of donors, NAD or NADP as acceptor"/>
    <property type="evidence" value="ECO:0007669"/>
    <property type="project" value="InterPro"/>
</dbReference>